<evidence type="ECO:0000313" key="3">
    <source>
        <dbReference type="Proteomes" id="UP001154322"/>
    </source>
</evidence>
<dbReference type="CDD" id="cd06554">
    <property type="entry name" value="ASCH_ASC-1_like"/>
    <property type="match status" value="1"/>
</dbReference>
<gene>
    <name evidence="2" type="ORF">WJ0W_004615</name>
</gene>
<accession>A0ABM9G689</accession>
<evidence type="ECO:0000259" key="1">
    <source>
        <dbReference type="Pfam" id="PF04266"/>
    </source>
</evidence>
<organism evidence="2 3">
    <name type="scientific">Paenibacillus melissococcoides</name>
    <dbReference type="NCBI Taxonomy" id="2912268"/>
    <lineage>
        <taxon>Bacteria</taxon>
        <taxon>Bacillati</taxon>
        <taxon>Bacillota</taxon>
        <taxon>Bacilli</taxon>
        <taxon>Bacillales</taxon>
        <taxon>Paenibacillaceae</taxon>
        <taxon>Paenibacillus</taxon>
    </lineage>
</organism>
<comment type="caution">
    <text evidence="2">The sequence shown here is derived from an EMBL/GenBank/DDBJ whole genome shotgun (WGS) entry which is preliminary data.</text>
</comment>
<dbReference type="RefSeq" id="WP_213431362.1">
    <property type="nucleotide sequence ID" value="NZ_AP031286.1"/>
</dbReference>
<feature type="domain" description="ASCH" evidence="1">
    <location>
        <begin position="5"/>
        <end position="80"/>
    </location>
</feature>
<dbReference type="InterPro" id="IPR007374">
    <property type="entry name" value="ASCH_domain"/>
</dbReference>
<dbReference type="Pfam" id="PF04266">
    <property type="entry name" value="ASCH"/>
    <property type="match status" value="1"/>
</dbReference>
<dbReference type="Proteomes" id="UP001154322">
    <property type="component" value="Unassembled WGS sequence"/>
</dbReference>
<proteinExistence type="predicted"/>
<reference evidence="2" key="1">
    <citation type="submission" date="2022-06" db="EMBL/GenBank/DDBJ databases">
        <authorList>
            <person name="Dietemann V."/>
            <person name="Ory F."/>
            <person name="Dainat B."/>
            <person name="Oberhansli S."/>
        </authorList>
    </citation>
    <scope>NUCLEOTIDE SEQUENCE</scope>
    <source>
        <strain evidence="2">Ena-SAMPLE-TAB-26-04-2022-14:26:32:270-5432</strain>
    </source>
</reference>
<dbReference type="InterPro" id="IPR015947">
    <property type="entry name" value="PUA-like_sf"/>
</dbReference>
<name>A0ABM9G689_9BACL</name>
<dbReference type="Gene3D" id="2.30.130.30">
    <property type="entry name" value="Hypothetical protein"/>
    <property type="match status" value="1"/>
</dbReference>
<sequence>MKAITIIQPWATLIAIGAKHFETRSWATKHRGPLAIHAGKKVDREACEREPIKSTLAEYGYTADELPTGAVVAIAELTECWSVSRCLRGDIILERDGGNEMREDSIGKREEAFGYYDDGRYAWELTDVKQLPVPIPAKGQQGLWNWQPRGREA</sequence>
<keyword evidence="3" id="KW-1185">Reference proteome</keyword>
<dbReference type="EMBL" id="CALYLO010000007">
    <property type="protein sequence ID" value="CAH8247381.1"/>
    <property type="molecule type" value="Genomic_DNA"/>
</dbReference>
<dbReference type="SUPFAM" id="SSF88697">
    <property type="entry name" value="PUA domain-like"/>
    <property type="match status" value="1"/>
</dbReference>
<evidence type="ECO:0000313" key="2">
    <source>
        <dbReference type="EMBL" id="CAH8247381.1"/>
    </source>
</evidence>
<protein>
    <submittedName>
        <fullName evidence="2">ASCH domain-containing protein</fullName>
    </submittedName>
</protein>